<reference evidence="1" key="1">
    <citation type="submission" date="2021-03" db="EMBL/GenBank/DDBJ databases">
        <title>Draft genome sequence of rust myrtle Austropuccinia psidii MF-1, a brazilian biotype.</title>
        <authorList>
            <person name="Quecine M.C."/>
            <person name="Pachon D.M.R."/>
            <person name="Bonatelli M.L."/>
            <person name="Correr F.H."/>
            <person name="Franceschini L.M."/>
            <person name="Leite T.F."/>
            <person name="Margarido G.R.A."/>
            <person name="Almeida C.A."/>
            <person name="Ferrarezi J.A."/>
            <person name="Labate C.A."/>
        </authorList>
    </citation>
    <scope>NUCLEOTIDE SEQUENCE</scope>
    <source>
        <strain evidence="1">MF-1</strain>
    </source>
</reference>
<gene>
    <name evidence="1" type="ORF">O181_082418</name>
</gene>
<evidence type="ECO:0000313" key="2">
    <source>
        <dbReference type="Proteomes" id="UP000765509"/>
    </source>
</evidence>
<sequence>MGEVHIICNNQAALRNVADPKKPSTGQHLYLPTSNELISLAQIIPIHLTWFPGHKGIEGNKKEDIEAKKAASNPSAQRQMIPPRKAKIKQQILNKNKPEYFTPEENKRLQVRNCPGKFNKVLNSQEKAVTSTINQLCSEHVVLNTYLHRIRVRGDPLCNECNQLKSVRHFLSHCRRYKAQRKKMKTELRHDKIRFKSDNMRGILDNPRAIPHITKFILDSNRFENLQLYRKQEP</sequence>
<organism evidence="1 2">
    <name type="scientific">Austropuccinia psidii MF-1</name>
    <dbReference type="NCBI Taxonomy" id="1389203"/>
    <lineage>
        <taxon>Eukaryota</taxon>
        <taxon>Fungi</taxon>
        <taxon>Dikarya</taxon>
        <taxon>Basidiomycota</taxon>
        <taxon>Pucciniomycotina</taxon>
        <taxon>Pucciniomycetes</taxon>
        <taxon>Pucciniales</taxon>
        <taxon>Sphaerophragmiaceae</taxon>
        <taxon>Austropuccinia</taxon>
    </lineage>
</organism>
<dbReference type="InterPro" id="IPR012337">
    <property type="entry name" value="RNaseH-like_sf"/>
</dbReference>
<evidence type="ECO:0008006" key="3">
    <source>
        <dbReference type="Google" id="ProtNLM"/>
    </source>
</evidence>
<protein>
    <recommendedName>
        <fullName evidence="3">RNase H type-1 domain-containing protein</fullName>
    </recommendedName>
</protein>
<dbReference type="InterPro" id="IPR036397">
    <property type="entry name" value="RNaseH_sf"/>
</dbReference>
<accession>A0A9Q3FME9</accession>
<proteinExistence type="predicted"/>
<evidence type="ECO:0000313" key="1">
    <source>
        <dbReference type="EMBL" id="MBW0542703.1"/>
    </source>
</evidence>
<dbReference type="Gene3D" id="3.30.420.10">
    <property type="entry name" value="Ribonuclease H-like superfamily/Ribonuclease H"/>
    <property type="match status" value="1"/>
</dbReference>
<dbReference type="AlphaFoldDB" id="A0A9Q3FME9"/>
<dbReference type="Proteomes" id="UP000765509">
    <property type="component" value="Unassembled WGS sequence"/>
</dbReference>
<dbReference type="SUPFAM" id="SSF53098">
    <property type="entry name" value="Ribonuclease H-like"/>
    <property type="match status" value="1"/>
</dbReference>
<dbReference type="EMBL" id="AVOT02047405">
    <property type="protein sequence ID" value="MBW0542703.1"/>
    <property type="molecule type" value="Genomic_DNA"/>
</dbReference>
<dbReference type="OrthoDB" id="3265969at2759"/>
<name>A0A9Q3FME9_9BASI</name>
<comment type="caution">
    <text evidence="1">The sequence shown here is derived from an EMBL/GenBank/DDBJ whole genome shotgun (WGS) entry which is preliminary data.</text>
</comment>
<dbReference type="GO" id="GO:0003676">
    <property type="term" value="F:nucleic acid binding"/>
    <property type="evidence" value="ECO:0007669"/>
    <property type="project" value="InterPro"/>
</dbReference>
<keyword evidence="2" id="KW-1185">Reference proteome</keyword>